<keyword evidence="3 5" id="KW-1133">Transmembrane helix</keyword>
<dbReference type="AlphaFoldDB" id="A0AAW0RLS6"/>
<evidence type="ECO:0000256" key="2">
    <source>
        <dbReference type="ARBA" id="ARBA00022692"/>
    </source>
</evidence>
<name>A0AAW0RLS6_9HYPO</name>
<dbReference type="GO" id="GO:0016020">
    <property type="term" value="C:membrane"/>
    <property type="evidence" value="ECO:0007669"/>
    <property type="project" value="UniProtKB-SubCell"/>
</dbReference>
<protein>
    <submittedName>
        <fullName evidence="6">Uncharacterized protein</fullName>
    </submittedName>
</protein>
<evidence type="ECO:0000313" key="6">
    <source>
        <dbReference type="EMBL" id="KAK8142846.1"/>
    </source>
</evidence>
<reference evidence="6 7" key="1">
    <citation type="submission" date="2020-02" db="EMBL/GenBank/DDBJ databases">
        <title>Comparative genomics of the hypocrealean fungal genus Beauvera.</title>
        <authorList>
            <person name="Showalter D.N."/>
            <person name="Bushley K.E."/>
            <person name="Rehner S.A."/>
        </authorList>
    </citation>
    <scope>NUCLEOTIDE SEQUENCE [LARGE SCALE GENOMIC DNA]</scope>
    <source>
        <strain evidence="6 7">ARSEF4384</strain>
    </source>
</reference>
<evidence type="ECO:0000256" key="3">
    <source>
        <dbReference type="ARBA" id="ARBA00022989"/>
    </source>
</evidence>
<comment type="caution">
    <text evidence="6">The sequence shown here is derived from an EMBL/GenBank/DDBJ whole genome shotgun (WGS) entry which is preliminary data.</text>
</comment>
<feature type="transmembrane region" description="Helical" evidence="5">
    <location>
        <begin position="53"/>
        <end position="75"/>
    </location>
</feature>
<evidence type="ECO:0000256" key="4">
    <source>
        <dbReference type="ARBA" id="ARBA00023136"/>
    </source>
</evidence>
<sequence>MHVPADETPALTDYAAPAPAVPPAALVPAAEANAPAANHEAPSAPARRIGFDVILSGVPNAIVTAIILPGITFVAGEALRLVLPEEWTAAPLRDPRMRLNSSGGGGGPSLFQQQWGHSLVSGCLFIVLRGILRVYTTTRKVAALSNRRIENVERPRRSRKR</sequence>
<dbReference type="EMBL" id="JAAHCF010000598">
    <property type="protein sequence ID" value="KAK8142846.1"/>
    <property type="molecule type" value="Genomic_DNA"/>
</dbReference>
<evidence type="ECO:0000256" key="5">
    <source>
        <dbReference type="SAM" id="Phobius"/>
    </source>
</evidence>
<keyword evidence="2 5" id="KW-0812">Transmembrane</keyword>
<dbReference type="PANTHER" id="PTHR46283">
    <property type="entry name" value="E3 UBIQUITIN-PROTEIN LIGASE MARCH5"/>
    <property type="match status" value="1"/>
</dbReference>
<keyword evidence="4 5" id="KW-0472">Membrane</keyword>
<proteinExistence type="predicted"/>
<evidence type="ECO:0000313" key="7">
    <source>
        <dbReference type="Proteomes" id="UP001397290"/>
    </source>
</evidence>
<feature type="transmembrane region" description="Helical" evidence="5">
    <location>
        <begin position="115"/>
        <end position="132"/>
    </location>
</feature>
<evidence type="ECO:0000256" key="1">
    <source>
        <dbReference type="ARBA" id="ARBA00004141"/>
    </source>
</evidence>
<keyword evidence="7" id="KW-1185">Reference proteome</keyword>
<gene>
    <name evidence="6" type="ORF">G3M48_008094</name>
</gene>
<accession>A0AAW0RLS6</accession>
<dbReference type="Proteomes" id="UP001397290">
    <property type="component" value="Unassembled WGS sequence"/>
</dbReference>
<organism evidence="6 7">
    <name type="scientific">Beauveria asiatica</name>
    <dbReference type="NCBI Taxonomy" id="1069075"/>
    <lineage>
        <taxon>Eukaryota</taxon>
        <taxon>Fungi</taxon>
        <taxon>Dikarya</taxon>
        <taxon>Ascomycota</taxon>
        <taxon>Pezizomycotina</taxon>
        <taxon>Sordariomycetes</taxon>
        <taxon>Hypocreomycetidae</taxon>
        <taxon>Hypocreales</taxon>
        <taxon>Cordycipitaceae</taxon>
        <taxon>Beauveria</taxon>
    </lineage>
</organism>
<comment type="subcellular location">
    <subcellularLocation>
        <location evidence="1">Membrane</location>
        <topology evidence="1">Multi-pass membrane protein</topology>
    </subcellularLocation>
</comment>